<reference evidence="11" key="1">
    <citation type="journal article" date="2019" name="Int. J. Syst. Evol. Microbiol.">
        <title>The Global Catalogue of Microorganisms (GCM) 10K type strain sequencing project: providing services to taxonomists for standard genome sequencing and annotation.</title>
        <authorList>
            <consortium name="The Broad Institute Genomics Platform"/>
            <consortium name="The Broad Institute Genome Sequencing Center for Infectious Disease"/>
            <person name="Wu L."/>
            <person name="Ma J."/>
        </authorList>
    </citation>
    <scope>NUCLEOTIDE SEQUENCE [LARGE SCALE GENOMIC DNA]</scope>
    <source>
        <strain evidence="11">KCTC 42911</strain>
    </source>
</reference>
<evidence type="ECO:0000256" key="2">
    <source>
        <dbReference type="ARBA" id="ARBA00008220"/>
    </source>
</evidence>
<dbReference type="PIRSF" id="PIRSF006060">
    <property type="entry name" value="AA_transporter"/>
    <property type="match status" value="1"/>
</dbReference>
<evidence type="ECO:0000256" key="6">
    <source>
        <dbReference type="ARBA" id="ARBA00022989"/>
    </source>
</evidence>
<gene>
    <name evidence="10" type="ORF">ACFORG_15300</name>
</gene>
<evidence type="ECO:0000313" key="11">
    <source>
        <dbReference type="Proteomes" id="UP001595629"/>
    </source>
</evidence>
<keyword evidence="11" id="KW-1185">Reference proteome</keyword>
<dbReference type="Pfam" id="PF13520">
    <property type="entry name" value="AA_permease_2"/>
    <property type="match status" value="1"/>
</dbReference>
<dbReference type="Proteomes" id="UP001595629">
    <property type="component" value="Unassembled WGS sequence"/>
</dbReference>
<evidence type="ECO:0000256" key="7">
    <source>
        <dbReference type="ARBA" id="ARBA00023136"/>
    </source>
</evidence>
<feature type="transmembrane region" description="Helical" evidence="9">
    <location>
        <begin position="88"/>
        <end position="116"/>
    </location>
</feature>
<dbReference type="PANTHER" id="PTHR42770:SF18">
    <property type="entry name" value="ARGININE_AGMATINE ANTIPORTER"/>
    <property type="match status" value="1"/>
</dbReference>
<evidence type="ECO:0000256" key="1">
    <source>
        <dbReference type="ARBA" id="ARBA00004651"/>
    </source>
</evidence>
<feature type="transmembrane region" description="Helical" evidence="9">
    <location>
        <begin position="190"/>
        <end position="211"/>
    </location>
</feature>
<evidence type="ECO:0000256" key="5">
    <source>
        <dbReference type="ARBA" id="ARBA00022692"/>
    </source>
</evidence>
<feature type="transmembrane region" description="Helical" evidence="9">
    <location>
        <begin position="232"/>
        <end position="254"/>
    </location>
</feature>
<feature type="transmembrane region" description="Helical" evidence="9">
    <location>
        <begin position="418"/>
        <end position="436"/>
    </location>
</feature>
<keyword evidence="5 9" id="KW-0812">Transmembrane</keyword>
<feature type="transmembrane region" description="Helical" evidence="9">
    <location>
        <begin position="47"/>
        <end position="67"/>
    </location>
</feature>
<dbReference type="RefSeq" id="WP_386736395.1">
    <property type="nucleotide sequence ID" value="NZ_JBHRXI010000016.1"/>
</dbReference>
<sequence length="463" mass="47798">MGAKDNAPAKQAALGLGACTALVIGNMIGSGIFLLPASLAAFGPISLLGWILTSAGAIVLAIIFGRLAQLVTKPGGPYAYCEVGYGEFAGFIIAWGYWIALWTGNAAVAVALVGYLGFLVPAVDESQTLSLAVALISIWFLTLINIRGVAEAGLVQTITTIGKLVPLVAIGLLGLFWVESQNFAPFNTSGQSSMAAVSAAAALTLWAYLGLESATVPSGDVVDPKKTIPRATIIGVLITAAVYILVTFVAIGVVPSGELATSSAPLALVATTMWGAVGGFLVALGAVVSTFGTLNGFTLLTGQVPYGAAMDRVFPRALGNLSNYGTPANALILSNLLASVLIVMNFSKGLVGAFETIILLAVMSSLLPYALCALAELMILVRRNKSAAQPLGRLKIAILGMLGFVYSIWALYGSGSETVFLGFLLIIAGIPIHVWIKSTQKQPGPAADRMIQAAPDPQNRGNS</sequence>
<comment type="similarity">
    <text evidence="2">Belongs to the amino acid-polyamine-organocation (APC) superfamily. Basic amino acid/polyamine antiporter (APA) (TC 2.A.3.2) family.</text>
</comment>
<comment type="function">
    <text evidence="8">Major component of the acid-resistance (AR) system allowing enteric pathogens to survive the acidic environment in the stomach. Exchanges extracellular arginine for its intracellular decarboxylation product agmatine (Agm) thereby expelling intracellular protons. Probably undergoes several conformational states in order to translocate the substrate across the membrane; keeps the substrate accessible to only 1 side of the membrane at a time by opening and closing 3 membrane-internal gates.</text>
</comment>
<feature type="transmembrane region" description="Helical" evidence="9">
    <location>
        <begin position="274"/>
        <end position="300"/>
    </location>
</feature>
<evidence type="ECO:0000313" key="10">
    <source>
        <dbReference type="EMBL" id="MFC3615130.1"/>
    </source>
</evidence>
<dbReference type="InterPro" id="IPR050367">
    <property type="entry name" value="APC_superfamily"/>
</dbReference>
<feature type="transmembrane region" description="Helical" evidence="9">
    <location>
        <begin position="128"/>
        <end position="146"/>
    </location>
</feature>
<feature type="transmembrane region" description="Helical" evidence="9">
    <location>
        <begin position="158"/>
        <end position="178"/>
    </location>
</feature>
<evidence type="ECO:0000256" key="8">
    <source>
        <dbReference type="ARBA" id="ARBA00045636"/>
    </source>
</evidence>
<feature type="transmembrane region" description="Helical" evidence="9">
    <location>
        <begin position="321"/>
        <end position="344"/>
    </location>
</feature>
<comment type="subcellular location">
    <subcellularLocation>
        <location evidence="1">Cell membrane</location>
        <topology evidence="1">Multi-pass membrane protein</topology>
    </subcellularLocation>
</comment>
<evidence type="ECO:0000256" key="3">
    <source>
        <dbReference type="ARBA" id="ARBA00021069"/>
    </source>
</evidence>
<dbReference type="EMBL" id="JBHRXI010000016">
    <property type="protein sequence ID" value="MFC3615130.1"/>
    <property type="molecule type" value="Genomic_DNA"/>
</dbReference>
<accession>A0ABV7TMS8</accession>
<dbReference type="InterPro" id="IPR002293">
    <property type="entry name" value="AA/rel_permease1"/>
</dbReference>
<proteinExistence type="inferred from homology"/>
<keyword evidence="4" id="KW-1003">Cell membrane</keyword>
<dbReference type="Gene3D" id="1.20.1740.10">
    <property type="entry name" value="Amino acid/polyamine transporter I"/>
    <property type="match status" value="1"/>
</dbReference>
<evidence type="ECO:0000256" key="4">
    <source>
        <dbReference type="ARBA" id="ARBA00022475"/>
    </source>
</evidence>
<organism evidence="10 11">
    <name type="scientific">Lutimaribacter marinistellae</name>
    <dbReference type="NCBI Taxonomy" id="1820329"/>
    <lineage>
        <taxon>Bacteria</taxon>
        <taxon>Pseudomonadati</taxon>
        <taxon>Pseudomonadota</taxon>
        <taxon>Alphaproteobacteria</taxon>
        <taxon>Rhodobacterales</taxon>
        <taxon>Roseobacteraceae</taxon>
        <taxon>Lutimaribacter</taxon>
    </lineage>
</organism>
<keyword evidence="7 9" id="KW-0472">Membrane</keyword>
<keyword evidence="6 9" id="KW-1133">Transmembrane helix</keyword>
<protein>
    <recommendedName>
        <fullName evidence="3">Arginine/agmatine antiporter</fullName>
    </recommendedName>
</protein>
<dbReference type="PANTHER" id="PTHR42770">
    <property type="entry name" value="AMINO ACID TRANSPORTER-RELATED"/>
    <property type="match status" value="1"/>
</dbReference>
<feature type="transmembrane region" description="Helical" evidence="9">
    <location>
        <begin position="393"/>
        <end position="412"/>
    </location>
</feature>
<feature type="transmembrane region" description="Helical" evidence="9">
    <location>
        <begin position="12"/>
        <end position="35"/>
    </location>
</feature>
<feature type="transmembrane region" description="Helical" evidence="9">
    <location>
        <begin position="356"/>
        <end position="381"/>
    </location>
</feature>
<evidence type="ECO:0000256" key="9">
    <source>
        <dbReference type="SAM" id="Phobius"/>
    </source>
</evidence>
<comment type="caution">
    <text evidence="10">The sequence shown here is derived from an EMBL/GenBank/DDBJ whole genome shotgun (WGS) entry which is preliminary data.</text>
</comment>
<name>A0ABV7TMS8_9RHOB</name>